<protein>
    <submittedName>
        <fullName evidence="2">Uncharacterized protein</fullName>
    </submittedName>
</protein>
<dbReference type="Proteomes" id="UP001208570">
    <property type="component" value="Unassembled WGS sequence"/>
</dbReference>
<organism evidence="2 3">
    <name type="scientific">Paralvinella palmiformis</name>
    <dbReference type="NCBI Taxonomy" id="53620"/>
    <lineage>
        <taxon>Eukaryota</taxon>
        <taxon>Metazoa</taxon>
        <taxon>Spiralia</taxon>
        <taxon>Lophotrochozoa</taxon>
        <taxon>Annelida</taxon>
        <taxon>Polychaeta</taxon>
        <taxon>Sedentaria</taxon>
        <taxon>Canalipalpata</taxon>
        <taxon>Terebellida</taxon>
        <taxon>Terebelliformia</taxon>
        <taxon>Alvinellidae</taxon>
        <taxon>Paralvinella</taxon>
    </lineage>
</organism>
<name>A0AAD9IYH1_9ANNE</name>
<gene>
    <name evidence="2" type="ORF">LSH36_867g00052</name>
</gene>
<feature type="region of interest" description="Disordered" evidence="1">
    <location>
        <begin position="36"/>
        <end position="63"/>
    </location>
</feature>
<proteinExistence type="predicted"/>
<reference evidence="2" key="1">
    <citation type="journal article" date="2023" name="Mol. Biol. Evol.">
        <title>Third-Generation Sequencing Reveals the Adaptive Role of the Epigenome in Three Deep-Sea Polychaetes.</title>
        <authorList>
            <person name="Perez M."/>
            <person name="Aroh O."/>
            <person name="Sun Y."/>
            <person name="Lan Y."/>
            <person name="Juniper S.K."/>
            <person name="Young C.R."/>
            <person name="Angers B."/>
            <person name="Qian P.Y."/>
        </authorList>
    </citation>
    <scope>NUCLEOTIDE SEQUENCE</scope>
    <source>
        <strain evidence="2">P08H-3</strain>
    </source>
</reference>
<evidence type="ECO:0000313" key="3">
    <source>
        <dbReference type="Proteomes" id="UP001208570"/>
    </source>
</evidence>
<evidence type="ECO:0000313" key="2">
    <source>
        <dbReference type="EMBL" id="KAK2143204.1"/>
    </source>
</evidence>
<accession>A0AAD9IYH1</accession>
<sequence length="181" mass="20303">MVVVMAVVMLMTFIKLFIILLLQVIALMNSCGKPKMYSSSDRRQVYETQSTSREIHRHGERSSFSKYVSTSGEYSEINSGFQPDTPVTLHREAIRDPEAPTLYTTYSQQVDTLRDIISTGISHDSGALMAEHSGHSVPGYSYQLPASDKPPTGGWDSFAWQNMDYLYDNSGYVGDSTITYF</sequence>
<evidence type="ECO:0000256" key="1">
    <source>
        <dbReference type="SAM" id="MobiDB-lite"/>
    </source>
</evidence>
<keyword evidence="3" id="KW-1185">Reference proteome</keyword>
<dbReference type="AlphaFoldDB" id="A0AAD9IYH1"/>
<comment type="caution">
    <text evidence="2">The sequence shown here is derived from an EMBL/GenBank/DDBJ whole genome shotgun (WGS) entry which is preliminary data.</text>
</comment>
<dbReference type="EMBL" id="JAODUP010000867">
    <property type="protein sequence ID" value="KAK2143204.1"/>
    <property type="molecule type" value="Genomic_DNA"/>
</dbReference>